<dbReference type="Pfam" id="PF04109">
    <property type="entry name" value="ATG9"/>
    <property type="match status" value="2"/>
</dbReference>
<feature type="compositionally biased region" description="Acidic residues" evidence="11">
    <location>
        <begin position="708"/>
        <end position="717"/>
    </location>
</feature>
<evidence type="ECO:0000256" key="11">
    <source>
        <dbReference type="SAM" id="MobiDB-lite"/>
    </source>
</evidence>
<evidence type="ECO:0000256" key="6">
    <source>
        <dbReference type="ARBA" id="ARBA00022989"/>
    </source>
</evidence>
<evidence type="ECO:0000256" key="2">
    <source>
        <dbReference type="ARBA" id="ARBA00006185"/>
    </source>
</evidence>
<evidence type="ECO:0000256" key="3">
    <source>
        <dbReference type="ARBA" id="ARBA00018074"/>
    </source>
</evidence>
<evidence type="ECO:0000256" key="9">
    <source>
        <dbReference type="ARBA" id="ARBA00023136"/>
    </source>
</evidence>
<feature type="region of interest" description="Disordered" evidence="11">
    <location>
        <begin position="585"/>
        <end position="630"/>
    </location>
</feature>
<evidence type="ECO:0000256" key="10">
    <source>
        <dbReference type="RuleBase" id="RU364027"/>
    </source>
</evidence>
<evidence type="ECO:0000256" key="1">
    <source>
        <dbReference type="ARBA" id="ARBA00004511"/>
    </source>
</evidence>
<comment type="similarity">
    <text evidence="2 10">Belongs to the ATG9 family.</text>
</comment>
<name>A0ABY7D7L8_MYAAR</name>
<keyword evidence="8 10" id="KW-0445">Lipid transport</keyword>
<dbReference type="InterPro" id="IPR007241">
    <property type="entry name" value="Autophagy-rel_prot_9"/>
</dbReference>
<comment type="caution">
    <text evidence="10">Lacks conserved residue(s) required for the propagation of feature annotation.</text>
</comment>
<evidence type="ECO:0000313" key="12">
    <source>
        <dbReference type="EMBL" id="WAQ93667.1"/>
    </source>
</evidence>
<dbReference type="Proteomes" id="UP001164746">
    <property type="component" value="Chromosome 1"/>
</dbReference>
<protein>
    <recommendedName>
        <fullName evidence="3 10">Autophagy-related protein 9</fullName>
    </recommendedName>
</protein>
<gene>
    <name evidence="12" type="ORF">MAR_006138</name>
</gene>
<keyword evidence="7 10" id="KW-0072">Autophagy</keyword>
<keyword evidence="13" id="KW-1185">Reference proteome</keyword>
<feature type="transmembrane region" description="Helical" evidence="10">
    <location>
        <begin position="398"/>
        <end position="417"/>
    </location>
</feature>
<proteinExistence type="inferred from homology"/>
<comment type="function">
    <text evidence="10">Phospholipid scramblase involved in autophagy. Cycles between the preautophagosomal structure/phagophore assembly site (PAS) and the cytoplasmic vesicle pool and supplies membrane for the growing autophagosome. Lipid scramblase activity plays a key role in preautophagosomal structure/phagophore assembly by distributing the phospholipids that arrive through ATG2 from the cytoplasmic to the luminal leaflet of the bilayer, thereby driving autophagosomal membrane expansion.</text>
</comment>
<feature type="region of interest" description="Disordered" evidence="11">
    <location>
        <begin position="678"/>
        <end position="717"/>
    </location>
</feature>
<keyword evidence="6 10" id="KW-1133">Transmembrane helix</keyword>
<evidence type="ECO:0000256" key="7">
    <source>
        <dbReference type="ARBA" id="ARBA00023006"/>
    </source>
</evidence>
<dbReference type="PANTHER" id="PTHR13038">
    <property type="entry name" value="APG9 AUTOPHAGY 9"/>
    <property type="match status" value="1"/>
</dbReference>
<evidence type="ECO:0000256" key="5">
    <source>
        <dbReference type="ARBA" id="ARBA00022692"/>
    </source>
</evidence>
<dbReference type="PANTHER" id="PTHR13038:SF10">
    <property type="entry name" value="AUTOPHAGY-RELATED PROTEIN 9"/>
    <property type="match status" value="1"/>
</dbReference>
<evidence type="ECO:0000256" key="4">
    <source>
        <dbReference type="ARBA" id="ARBA00022448"/>
    </source>
</evidence>
<dbReference type="EMBL" id="CP111012">
    <property type="protein sequence ID" value="WAQ93667.1"/>
    <property type="molecule type" value="Genomic_DNA"/>
</dbReference>
<keyword evidence="5 10" id="KW-0812">Transmembrane</keyword>
<sequence length="717" mass="81699">MYLKPVVPVSSSDSGTISSNSFSRKYIAAASDAKTIRSFSGIIPAFLALSSINSLAESVHIDGTMAEYETQYQALSVYDEDDTGDDTDNHTEADLMIHMVPDSNKARWNHIENLDEFFTRVYQYHQRQGFLCMVLEDSLQLIQFVFVVVFSSFLWKCVDYGKLFASDHKVTIHEAIRSFYLTALKISPEDLTNMTWHEVQTRLLDVQKVQQMCIHKSDLTQLDIYHRILRFKNYTLAMVNKDVLPLKIQLPLVGDYVFLSTGLKYNVEFLLFSFENKWHLRDEYKDNSLHRRKQLAEKLSQRILWLGLANLALSPVIFLWQILYSFFRYAELVKRQPSFLGSRRWLNRGYKAADMYLSIFTSPLMSIIAKNIAFFAGSVLAVLVVLTVIDEDVLNVEHVLTIMTVAGVIVTACKVFIPDEHAVYCPEVLMRNVLAQIHYMPDHWAGNAHTTRVRGEFSLLFQFKAIYLLEELLSPLTTPLMLIFKFRQRASEIVDFFHNFTVEVVGVGDWSECETEASQTEQGEDGKTEMSLMHFHIYLYMYVQYLSICFQYASLVSSITGHSTMLSPSMSAPFASGIAPKLRGAVSQTEGPMMSSMGPGTSFYSPSASLTQPHPSLGVQSPSSLNHPTSISQRHYDEGQIELMSTEMSFSALYMHDLRTRRNRGYPYENMDDIRTRSLWQRHDPAQATPSSGGTTPMPEIVEKPQEEDTGAQEQEL</sequence>
<comment type="subcellular location">
    <subcellularLocation>
        <location evidence="1 10">Preautophagosomal structure membrane</location>
        <topology evidence="1 10">Multi-pass membrane protein</topology>
    </subcellularLocation>
</comment>
<feature type="transmembrane region" description="Helical" evidence="10">
    <location>
        <begin position="303"/>
        <end position="327"/>
    </location>
</feature>
<keyword evidence="9 10" id="KW-0472">Membrane</keyword>
<feature type="transmembrane region" description="Helical" evidence="10">
    <location>
        <begin position="364"/>
        <end position="386"/>
    </location>
</feature>
<organism evidence="12 13">
    <name type="scientific">Mya arenaria</name>
    <name type="common">Soft-shell clam</name>
    <dbReference type="NCBI Taxonomy" id="6604"/>
    <lineage>
        <taxon>Eukaryota</taxon>
        <taxon>Metazoa</taxon>
        <taxon>Spiralia</taxon>
        <taxon>Lophotrochozoa</taxon>
        <taxon>Mollusca</taxon>
        <taxon>Bivalvia</taxon>
        <taxon>Autobranchia</taxon>
        <taxon>Heteroconchia</taxon>
        <taxon>Euheterodonta</taxon>
        <taxon>Imparidentia</taxon>
        <taxon>Neoheterodontei</taxon>
        <taxon>Myida</taxon>
        <taxon>Myoidea</taxon>
        <taxon>Myidae</taxon>
        <taxon>Mya</taxon>
    </lineage>
</organism>
<keyword evidence="4 10" id="KW-0813">Transport</keyword>
<feature type="compositionally biased region" description="Polar residues" evidence="11">
    <location>
        <begin position="598"/>
        <end position="630"/>
    </location>
</feature>
<feature type="transmembrane region" description="Helical" evidence="10">
    <location>
        <begin position="537"/>
        <end position="555"/>
    </location>
</feature>
<evidence type="ECO:0000313" key="13">
    <source>
        <dbReference type="Proteomes" id="UP001164746"/>
    </source>
</evidence>
<reference evidence="12" key="1">
    <citation type="submission" date="2022-11" db="EMBL/GenBank/DDBJ databases">
        <title>Centuries of genome instability and evolution in soft-shell clam transmissible cancer (bioRxiv).</title>
        <authorList>
            <person name="Hart S.F.M."/>
            <person name="Yonemitsu M.A."/>
            <person name="Giersch R.M."/>
            <person name="Beal B.F."/>
            <person name="Arriagada G."/>
            <person name="Davis B.W."/>
            <person name="Ostrander E.A."/>
            <person name="Goff S.P."/>
            <person name="Metzger M.J."/>
        </authorList>
    </citation>
    <scope>NUCLEOTIDE SEQUENCE</scope>
    <source>
        <strain evidence="12">MELC-2E11</strain>
        <tissue evidence="12">Siphon/mantle</tissue>
    </source>
</reference>
<accession>A0ABY7D7L8</accession>
<evidence type="ECO:0000256" key="8">
    <source>
        <dbReference type="ARBA" id="ARBA00023055"/>
    </source>
</evidence>